<organism evidence="1 2">
    <name type="scientific">Pseudomonas flexibilis</name>
    <dbReference type="NCBI Taxonomy" id="706570"/>
    <lineage>
        <taxon>Bacteria</taxon>
        <taxon>Pseudomonadati</taxon>
        <taxon>Pseudomonadota</taxon>
        <taxon>Gammaproteobacteria</taxon>
        <taxon>Pseudomonadales</taxon>
        <taxon>Pseudomonadaceae</taxon>
        <taxon>Pseudomonas</taxon>
    </lineage>
</organism>
<proteinExistence type="predicted"/>
<name>A0A1N6W0I8_9PSED</name>
<evidence type="ECO:0000313" key="2">
    <source>
        <dbReference type="Proteomes" id="UP000186079"/>
    </source>
</evidence>
<sequence>MEEAIRRSVERQFPELTGAYHLPRFALVVGVPDAPAEHAIANDFRPRYAVDVQVLLPNGEPDPDLPTLYALPLPVPSGGQERGLFGFPEPGTLAVIGFAYGLPNRPFIQQILAHNLSLPRVPDGDLVWQHSEACQQRADADGNWMRQTDGRIRDDSLEREVSAQANAERYQTTDIEVDDHATERVGGIKRIEALGALKLLSGGSATLGGVDDLNLATGRDLNHAAARDLKTTVAGKATTTVGAEASTTIGGNLQEQIEGLRQSLAAGGQRLEAPTTWLGSDSVNVLQVLLDLIDLVQQMNTQLAGHGHPSLNAPPSTAAAFTTNASTAQQLNGQLAPITA</sequence>
<dbReference type="RefSeq" id="WP_039559971.1">
    <property type="nucleotide sequence ID" value="NZ_FTMC01000010.1"/>
</dbReference>
<dbReference type="EMBL" id="FTMC01000010">
    <property type="protein sequence ID" value="SIQ83502.1"/>
    <property type="molecule type" value="Genomic_DNA"/>
</dbReference>
<dbReference type="AlphaFoldDB" id="A0A1N6W0I8"/>
<accession>A0A1N6W0I8</accession>
<dbReference type="Proteomes" id="UP000186079">
    <property type="component" value="Unassembled WGS sequence"/>
</dbReference>
<protein>
    <recommendedName>
        <fullName evidence="3">Gp5/Type VI secretion system Vgr protein OB-fold domain-containing protein</fullName>
    </recommendedName>
</protein>
<reference evidence="1 2" key="1">
    <citation type="submission" date="2017-01" db="EMBL/GenBank/DDBJ databases">
        <authorList>
            <person name="Mah S.A."/>
            <person name="Swanson W.J."/>
            <person name="Moy G.W."/>
            <person name="Vacquier V.D."/>
        </authorList>
    </citation>
    <scope>NUCLEOTIDE SEQUENCE [LARGE SCALE GENOMIC DNA]</scope>
    <source>
        <strain evidence="1 2">ATCC 29606</strain>
    </source>
</reference>
<dbReference type="SUPFAM" id="SSF69255">
    <property type="entry name" value="gp5 N-terminal domain-like"/>
    <property type="match status" value="1"/>
</dbReference>
<evidence type="ECO:0008006" key="3">
    <source>
        <dbReference type="Google" id="ProtNLM"/>
    </source>
</evidence>
<dbReference type="SUPFAM" id="SSF69349">
    <property type="entry name" value="Phage fibre proteins"/>
    <property type="match status" value="1"/>
</dbReference>
<gene>
    <name evidence="1" type="ORF">SAMN05421672_110165</name>
</gene>
<evidence type="ECO:0000313" key="1">
    <source>
        <dbReference type="EMBL" id="SIQ83502.1"/>
    </source>
</evidence>